<comment type="caution">
    <text evidence="3">The sequence shown here is derived from an EMBL/GenBank/DDBJ whole genome shotgun (WGS) entry which is preliminary data.</text>
</comment>
<dbReference type="EMBL" id="CAUYUJ010001783">
    <property type="protein sequence ID" value="CAK0797641.1"/>
    <property type="molecule type" value="Genomic_DNA"/>
</dbReference>
<proteinExistence type="predicted"/>
<evidence type="ECO:0000313" key="3">
    <source>
        <dbReference type="EMBL" id="CAK0797641.1"/>
    </source>
</evidence>
<evidence type="ECO:0000256" key="2">
    <source>
        <dbReference type="SAM" id="SignalP"/>
    </source>
</evidence>
<name>A0ABN9PWI8_9DINO</name>
<dbReference type="Proteomes" id="UP001189429">
    <property type="component" value="Unassembled WGS sequence"/>
</dbReference>
<sequence>MMVSPLVALCALLPLLGAALPSDYSGSVLSLLERGDELGLDDEYDFDLSYEDVHMLQEGVKKPHKRASLDRKKSYAELTKSIDEIIPILEMDFKSRTQELKVALATFKERQRDMDVAKRDATQAMKALRLEADKRRRAAAERKKAKEKERLARDEMARTAKEAMIKKAQALMGSTGAGSADNFMLSETALSTMVNVLMALPGAVENPIFVKRLNRGKEQAVTAVQDFLNITRRKTSKFVLAASKASDVELGFLLARYFHEASFRVKAMQSDGMKIARDLNIVMPRELRQAFLPVVKGVRAQALPLRVNATSLASATITDACLQMSSLMSNISDYNNKLNTMHSSMHDVWQISELILPKVGKIYPMKPIVIDTVKDFMSMATTQLAGLQEAADEIVVNIGPIVAERMQCTWSAALPRPSVGWASVLAALAGHLLAQAL</sequence>
<keyword evidence="4" id="KW-1185">Reference proteome</keyword>
<feature type="coiled-coil region" evidence="1">
    <location>
        <begin position="128"/>
        <end position="162"/>
    </location>
</feature>
<organism evidence="3 4">
    <name type="scientific">Prorocentrum cordatum</name>
    <dbReference type="NCBI Taxonomy" id="2364126"/>
    <lineage>
        <taxon>Eukaryota</taxon>
        <taxon>Sar</taxon>
        <taxon>Alveolata</taxon>
        <taxon>Dinophyceae</taxon>
        <taxon>Prorocentrales</taxon>
        <taxon>Prorocentraceae</taxon>
        <taxon>Prorocentrum</taxon>
    </lineage>
</organism>
<keyword evidence="2" id="KW-0732">Signal</keyword>
<feature type="chain" id="PRO_5046925743" evidence="2">
    <location>
        <begin position="19"/>
        <end position="437"/>
    </location>
</feature>
<reference evidence="3" key="1">
    <citation type="submission" date="2023-10" db="EMBL/GenBank/DDBJ databases">
        <authorList>
            <person name="Chen Y."/>
            <person name="Shah S."/>
            <person name="Dougan E. K."/>
            <person name="Thang M."/>
            <person name="Chan C."/>
        </authorList>
    </citation>
    <scope>NUCLEOTIDE SEQUENCE [LARGE SCALE GENOMIC DNA]</scope>
</reference>
<keyword evidence="1" id="KW-0175">Coiled coil</keyword>
<protein>
    <submittedName>
        <fullName evidence="3">Uncharacterized protein</fullName>
    </submittedName>
</protein>
<evidence type="ECO:0000256" key="1">
    <source>
        <dbReference type="SAM" id="Coils"/>
    </source>
</evidence>
<feature type="signal peptide" evidence="2">
    <location>
        <begin position="1"/>
        <end position="18"/>
    </location>
</feature>
<gene>
    <name evidence="3" type="ORF">PCOR1329_LOCUS6662</name>
</gene>
<evidence type="ECO:0000313" key="4">
    <source>
        <dbReference type="Proteomes" id="UP001189429"/>
    </source>
</evidence>
<accession>A0ABN9PWI8</accession>